<proteinExistence type="predicted"/>
<dbReference type="OrthoDB" id="298202at2759"/>
<gene>
    <name evidence="3" type="ORF">PPENT_87.1.T1610030</name>
</gene>
<dbReference type="EMBL" id="CAJJDO010000161">
    <property type="protein sequence ID" value="CAD8210853.1"/>
    <property type="molecule type" value="Genomic_DNA"/>
</dbReference>
<sequence length="471" mass="56328">MKVKQIKEILDKLKEKYRMEMNYIKIEDQFRCEFFLNSLSIAVGMGISKKYAKNVAAAKAYEILIYSDYSFARRTGIKIPDEDYKQQLEQYALKKNVKVDFKEEIRNQFGYTQFKINYGARTYIGYGLKSKKCINYMSYCILKKLEFSEQANQIKNQQEVVQNTDQQEQNLKIKIKIVKQLPTNQREDQQKKIEDHQSLLQPSPLIANMMKELKIQHFLNSLIISEDVYNYFDEFLLQLSSQNYFLFRTIGSFTTKSIRTLKPELDILINIPKGNFHLFEQFVDKTSKLFQYKVFRNKKHLQIELPFQTKSKFLRWTFSSLKVNMYIKKKLTPDSLIHDEYMKQYQVQYLLNRYSTQYLSLIHQWKEDSKIPLTTTILDYLIVQVSNYFQTNNHPIVVLKQLIFLLKNGILDDIQEFEKGEIELNPFLQAIPEHQIIFIKKISDHNRKQIKEIAEQYDDKKIQIWISNYMD</sequence>
<feature type="domain" description="DRBM" evidence="2">
    <location>
        <begin position="29"/>
        <end position="66"/>
    </location>
</feature>
<dbReference type="PROSITE" id="PS50137">
    <property type="entry name" value="DS_RBD"/>
    <property type="match status" value="1"/>
</dbReference>
<protein>
    <recommendedName>
        <fullName evidence="2">DRBM domain-containing protein</fullName>
    </recommendedName>
</protein>
<accession>A0A8S1YBS6</accession>
<evidence type="ECO:0000313" key="3">
    <source>
        <dbReference type="EMBL" id="CAD8210853.1"/>
    </source>
</evidence>
<evidence type="ECO:0000313" key="4">
    <source>
        <dbReference type="Proteomes" id="UP000689195"/>
    </source>
</evidence>
<evidence type="ECO:0000259" key="2">
    <source>
        <dbReference type="PROSITE" id="PS50137"/>
    </source>
</evidence>
<keyword evidence="4" id="KW-1185">Reference proteome</keyword>
<dbReference type="Proteomes" id="UP000689195">
    <property type="component" value="Unassembled WGS sequence"/>
</dbReference>
<dbReference type="AlphaFoldDB" id="A0A8S1YBS6"/>
<dbReference type="GO" id="GO:0003723">
    <property type="term" value="F:RNA binding"/>
    <property type="evidence" value="ECO:0007669"/>
    <property type="project" value="UniProtKB-UniRule"/>
</dbReference>
<comment type="caution">
    <text evidence="3">The sequence shown here is derived from an EMBL/GenBank/DDBJ whole genome shotgun (WGS) entry which is preliminary data.</text>
</comment>
<name>A0A8S1YBS6_9CILI</name>
<evidence type="ECO:0000256" key="1">
    <source>
        <dbReference type="PROSITE-ProRule" id="PRU00266"/>
    </source>
</evidence>
<reference evidence="3" key="1">
    <citation type="submission" date="2021-01" db="EMBL/GenBank/DDBJ databases">
        <authorList>
            <consortium name="Genoscope - CEA"/>
            <person name="William W."/>
        </authorList>
    </citation>
    <scope>NUCLEOTIDE SEQUENCE</scope>
</reference>
<organism evidence="3 4">
    <name type="scientific">Paramecium pentaurelia</name>
    <dbReference type="NCBI Taxonomy" id="43138"/>
    <lineage>
        <taxon>Eukaryota</taxon>
        <taxon>Sar</taxon>
        <taxon>Alveolata</taxon>
        <taxon>Ciliophora</taxon>
        <taxon>Intramacronucleata</taxon>
        <taxon>Oligohymenophorea</taxon>
        <taxon>Peniculida</taxon>
        <taxon>Parameciidae</taxon>
        <taxon>Paramecium</taxon>
    </lineage>
</organism>
<dbReference type="InterPro" id="IPR014720">
    <property type="entry name" value="dsRBD_dom"/>
</dbReference>
<keyword evidence="1" id="KW-0694">RNA-binding</keyword>